<dbReference type="GO" id="GO:0016787">
    <property type="term" value="F:hydrolase activity"/>
    <property type="evidence" value="ECO:0007669"/>
    <property type="project" value="UniProtKB-KW"/>
</dbReference>
<comment type="similarity">
    <text evidence="1">Belongs to the Nudix hydrolase family.</text>
</comment>
<reference evidence="5" key="1">
    <citation type="submission" date="2016-11" db="EMBL/GenBank/DDBJ databases">
        <authorList>
            <person name="Varghese N."/>
            <person name="Submissions S."/>
        </authorList>
    </citation>
    <scope>NUCLEOTIDE SEQUENCE [LARGE SCALE GENOMIC DNA]</scope>
    <source>
        <strain evidence="5">DSM 3071</strain>
    </source>
</reference>
<accession>A0A1M5T3I0</accession>
<feature type="domain" description="Nudix hydrolase" evidence="3">
    <location>
        <begin position="33"/>
        <end position="164"/>
    </location>
</feature>
<keyword evidence="2" id="KW-0378">Hydrolase</keyword>
<evidence type="ECO:0000256" key="1">
    <source>
        <dbReference type="ARBA" id="ARBA00005582"/>
    </source>
</evidence>
<name>A0A1M5T3I0_BUTFI</name>
<gene>
    <name evidence="4" type="ORF">SAMN02745229_00471</name>
</gene>
<proteinExistence type="inferred from homology"/>
<dbReference type="InterPro" id="IPR015797">
    <property type="entry name" value="NUDIX_hydrolase-like_dom_sf"/>
</dbReference>
<dbReference type="GeneID" id="89509375"/>
<keyword evidence="5" id="KW-1185">Reference proteome</keyword>
<dbReference type="Proteomes" id="UP000184278">
    <property type="component" value="Unassembled WGS sequence"/>
</dbReference>
<dbReference type="InterPro" id="IPR000086">
    <property type="entry name" value="NUDIX_hydrolase_dom"/>
</dbReference>
<organism evidence="4 5">
    <name type="scientific">Butyrivibrio fibrisolvens DSM 3071</name>
    <dbReference type="NCBI Taxonomy" id="1121131"/>
    <lineage>
        <taxon>Bacteria</taxon>
        <taxon>Bacillati</taxon>
        <taxon>Bacillota</taxon>
        <taxon>Clostridia</taxon>
        <taxon>Lachnospirales</taxon>
        <taxon>Lachnospiraceae</taxon>
        <taxon>Butyrivibrio</taxon>
    </lineage>
</organism>
<evidence type="ECO:0000256" key="2">
    <source>
        <dbReference type="ARBA" id="ARBA00022801"/>
    </source>
</evidence>
<dbReference type="STRING" id="1121131.SAMN02745229_00471"/>
<dbReference type="PROSITE" id="PS00893">
    <property type="entry name" value="NUDIX_BOX"/>
    <property type="match status" value="1"/>
</dbReference>
<dbReference type="PANTHER" id="PTHR43736:SF1">
    <property type="entry name" value="DIHYDRONEOPTERIN TRIPHOSPHATE DIPHOSPHATASE"/>
    <property type="match status" value="1"/>
</dbReference>
<dbReference type="GO" id="GO:0016853">
    <property type="term" value="F:isomerase activity"/>
    <property type="evidence" value="ECO:0007669"/>
    <property type="project" value="UniProtKB-KW"/>
</dbReference>
<protein>
    <submittedName>
        <fullName evidence="4">Isopentenyldiphosphate isomerase</fullName>
    </submittedName>
</protein>
<dbReference type="EMBL" id="FQXK01000004">
    <property type="protein sequence ID" value="SHH44933.1"/>
    <property type="molecule type" value="Genomic_DNA"/>
</dbReference>
<dbReference type="InterPro" id="IPR020084">
    <property type="entry name" value="NUDIX_hydrolase_CS"/>
</dbReference>
<dbReference type="SUPFAM" id="SSF55811">
    <property type="entry name" value="Nudix"/>
    <property type="match status" value="1"/>
</dbReference>
<dbReference type="AlphaFoldDB" id="A0A1M5T3I0"/>
<evidence type="ECO:0000313" key="4">
    <source>
        <dbReference type="EMBL" id="SHH44933.1"/>
    </source>
</evidence>
<evidence type="ECO:0000259" key="3">
    <source>
        <dbReference type="PROSITE" id="PS51462"/>
    </source>
</evidence>
<dbReference type="OrthoDB" id="9786032at2"/>
<dbReference type="PANTHER" id="PTHR43736">
    <property type="entry name" value="ADP-RIBOSE PYROPHOSPHATASE"/>
    <property type="match status" value="1"/>
</dbReference>
<sequence>MAEIWDLYDRNGNRTGETWVRGFGNYKDIPEGRYHLGVDILVVHEDGTYLLMKRSDDKDVYPGFWEASAGGSALSGEEPLEAATRELLEETGLVPDSIELVNVLFKDPSRAMFYSYLARVSCDKDSVTLQEGETVAYKWLDKEAFLEYVDSENTIGSHNQRFEKYINTLR</sequence>
<keyword evidence="4" id="KW-0413">Isomerase</keyword>
<dbReference type="Pfam" id="PF00293">
    <property type="entry name" value="NUDIX"/>
    <property type="match status" value="1"/>
</dbReference>
<dbReference type="Gene3D" id="3.90.79.10">
    <property type="entry name" value="Nucleoside Triphosphate Pyrophosphohydrolase"/>
    <property type="match status" value="1"/>
</dbReference>
<dbReference type="RefSeq" id="WP_073385191.1">
    <property type="nucleotide sequence ID" value="NZ_FQXK01000004.1"/>
</dbReference>
<evidence type="ECO:0000313" key="5">
    <source>
        <dbReference type="Proteomes" id="UP000184278"/>
    </source>
</evidence>
<dbReference type="CDD" id="cd04693">
    <property type="entry name" value="NUDIX_Hydrolase"/>
    <property type="match status" value="1"/>
</dbReference>
<dbReference type="PROSITE" id="PS51462">
    <property type="entry name" value="NUDIX"/>
    <property type="match status" value="1"/>
</dbReference>